<dbReference type="SMART" id="SM00533">
    <property type="entry name" value="MUTSd"/>
    <property type="match status" value="1"/>
</dbReference>
<dbReference type="InterPro" id="IPR027417">
    <property type="entry name" value="P-loop_NTPase"/>
</dbReference>
<dbReference type="EMBL" id="JH431477">
    <property type="status" value="NOT_ANNOTATED_CDS"/>
    <property type="molecule type" value="Genomic_DNA"/>
</dbReference>
<dbReference type="GO" id="GO:0005634">
    <property type="term" value="C:nucleus"/>
    <property type="evidence" value="ECO:0007669"/>
    <property type="project" value="TreeGrafter"/>
</dbReference>
<dbReference type="eggNOG" id="KOG0221">
    <property type="taxonomic scope" value="Eukaryota"/>
</dbReference>
<dbReference type="PANTHER" id="PTHR11361">
    <property type="entry name" value="DNA MISMATCH REPAIR PROTEIN MUTS FAMILY MEMBER"/>
    <property type="match status" value="1"/>
</dbReference>
<accession>T1ITD3</accession>
<dbReference type="SUPFAM" id="SSF52540">
    <property type="entry name" value="P-loop containing nucleoside triphosphate hydrolases"/>
    <property type="match status" value="1"/>
</dbReference>
<dbReference type="HOGENOM" id="CLU_002472_8_0_1"/>
<dbReference type="GO" id="GO:0140664">
    <property type="term" value="F:ATP-dependent DNA damage sensor activity"/>
    <property type="evidence" value="ECO:0007669"/>
    <property type="project" value="InterPro"/>
</dbReference>
<dbReference type="InterPro" id="IPR007696">
    <property type="entry name" value="DNA_mismatch_repair_MutS_core"/>
</dbReference>
<evidence type="ECO:0000313" key="8">
    <source>
        <dbReference type="Proteomes" id="UP000014500"/>
    </source>
</evidence>
<evidence type="ECO:0000256" key="2">
    <source>
        <dbReference type="ARBA" id="ARBA00022741"/>
    </source>
</evidence>
<keyword evidence="2" id="KW-0547">Nucleotide-binding</keyword>
<reference evidence="7" key="2">
    <citation type="submission" date="2015-02" db="UniProtKB">
        <authorList>
            <consortium name="EnsemblMetazoa"/>
        </authorList>
    </citation>
    <scope>IDENTIFICATION</scope>
</reference>
<sequence length="742" mass="84006">MFISFGELWVFEEELRHVKLETEIYLSLFWAGTKLGISYYDANCHQIFNMTDTYETAPDFEVLRQVIYQVQADYIVASARTDERLIQMLNGLGIKHKGRTSEDENRPQKLILLPSIDFGLDSSKRRIANLQLPNSPKLITDADRAIFISSLVNFQCISMVRALGGLLRYIDKHRIGVQLEERGIRVPIIAINSFSLENTVAVDENTFRALQIFQQEWHPSVYKIGSGQKEGLSLYGILNRCKSVIGSKALKIMMLRPTTDIEIIQRRQEAILYFTQLQNTDIIVSLERSLAHVKNLPTILGRMAHAEASVRDWKSLYNTLYNALVIGDLAKSQPQEIYLFKKIDFDESAAQCRFVVKWGIDADLDKKKQNYNTLPELMSKVAKEELQNLSHIISTCCVVYLPQLGYLLEIPMTPDMEITGNLNLPALELVFASNKMVYYRSERTLDHETKIMINLQAAILEHSPQLIQFINCIAELDCLLSLAVVAKNHNYFKPDMTQSDRIFIKAGRHPLQELCVSVFVPNDTFSSNDVGKMKLLTGPNTCGKSVYLKQVALIVYMAHIGSFIPASQAEICIVPKILTRIYALDSISTGLSTFMIDLNQMAHALQNANNNSLVIIDEFGIGTDYVDGVALMVASLKYWLNKGVESSPHLFITTHFHNVLSCIAPTNKLELLTMDIMQENDELVYLYQLTKGHINSSFAIQVAKHAGLDQKVIDRANQVLLNLRQNKPIQGQEEIIDADMEK</sequence>
<dbReference type="EnsemblMetazoa" id="SMAR004379-RA">
    <property type="protein sequence ID" value="SMAR004379-PA"/>
    <property type="gene ID" value="SMAR004379"/>
</dbReference>
<dbReference type="GO" id="GO:0051026">
    <property type="term" value="P:chiasma assembly"/>
    <property type="evidence" value="ECO:0007669"/>
    <property type="project" value="TreeGrafter"/>
</dbReference>
<evidence type="ECO:0000259" key="6">
    <source>
        <dbReference type="SMART" id="SM00534"/>
    </source>
</evidence>
<feature type="domain" description="DNA mismatch repair protein MutS core" evidence="5">
    <location>
        <begin position="229"/>
        <end position="515"/>
    </location>
</feature>
<keyword evidence="8" id="KW-1185">Reference proteome</keyword>
<evidence type="ECO:0000256" key="1">
    <source>
        <dbReference type="ARBA" id="ARBA00006271"/>
    </source>
</evidence>
<dbReference type="GO" id="GO:0005524">
    <property type="term" value="F:ATP binding"/>
    <property type="evidence" value="ECO:0007669"/>
    <property type="project" value="UniProtKB-KW"/>
</dbReference>
<reference evidence="8" key="1">
    <citation type="submission" date="2011-05" db="EMBL/GenBank/DDBJ databases">
        <authorList>
            <person name="Richards S.R."/>
            <person name="Qu J."/>
            <person name="Jiang H."/>
            <person name="Jhangiani S.N."/>
            <person name="Agravi P."/>
            <person name="Goodspeed R."/>
            <person name="Gross S."/>
            <person name="Mandapat C."/>
            <person name="Jackson L."/>
            <person name="Mathew T."/>
            <person name="Pu L."/>
            <person name="Thornton R."/>
            <person name="Saada N."/>
            <person name="Wilczek-Boney K.B."/>
            <person name="Lee S."/>
            <person name="Kovar C."/>
            <person name="Wu Y."/>
            <person name="Scherer S.E."/>
            <person name="Worley K.C."/>
            <person name="Muzny D.M."/>
            <person name="Gibbs R."/>
        </authorList>
    </citation>
    <scope>NUCLEOTIDE SEQUENCE</scope>
    <source>
        <strain evidence="8">Brora</strain>
    </source>
</reference>
<dbReference type="GO" id="GO:0030983">
    <property type="term" value="F:mismatched DNA binding"/>
    <property type="evidence" value="ECO:0007669"/>
    <property type="project" value="InterPro"/>
</dbReference>
<dbReference type="OMA" id="CSVYFMP"/>
<name>T1ITD3_STRMM</name>
<dbReference type="Pfam" id="PF05192">
    <property type="entry name" value="MutS_III"/>
    <property type="match status" value="1"/>
</dbReference>
<evidence type="ECO:0000313" key="7">
    <source>
        <dbReference type="EnsemblMetazoa" id="SMAR004379-PA"/>
    </source>
</evidence>
<dbReference type="AlphaFoldDB" id="T1ITD3"/>
<dbReference type="STRING" id="126957.T1ITD3"/>
<dbReference type="SUPFAM" id="SSF48334">
    <property type="entry name" value="DNA repair protein MutS, domain III"/>
    <property type="match status" value="1"/>
</dbReference>
<protein>
    <recommendedName>
        <fullName evidence="9">DNA mismatch repair proteins mutS family domain-containing protein</fullName>
    </recommendedName>
</protein>
<feature type="domain" description="DNA mismatch repair proteins mutS family" evidence="6">
    <location>
        <begin position="531"/>
        <end position="721"/>
    </location>
</feature>
<dbReference type="PhylomeDB" id="T1ITD3"/>
<dbReference type="GO" id="GO:0006298">
    <property type="term" value="P:mismatch repair"/>
    <property type="evidence" value="ECO:0007669"/>
    <property type="project" value="InterPro"/>
</dbReference>
<dbReference type="Gene3D" id="1.10.1420.10">
    <property type="match status" value="1"/>
</dbReference>
<dbReference type="InterPro" id="IPR000432">
    <property type="entry name" value="DNA_mismatch_repair_MutS_C"/>
</dbReference>
<dbReference type="Gene3D" id="3.40.50.300">
    <property type="entry name" value="P-loop containing nucleotide triphosphate hydrolases"/>
    <property type="match status" value="1"/>
</dbReference>
<dbReference type="Proteomes" id="UP000014500">
    <property type="component" value="Unassembled WGS sequence"/>
</dbReference>
<dbReference type="InterPro" id="IPR036187">
    <property type="entry name" value="DNA_mismatch_repair_MutS_sf"/>
</dbReference>
<evidence type="ECO:0000256" key="3">
    <source>
        <dbReference type="ARBA" id="ARBA00022840"/>
    </source>
</evidence>
<proteinExistence type="inferred from homology"/>
<dbReference type="PANTHER" id="PTHR11361:SF20">
    <property type="entry name" value="MUTS PROTEIN HOMOLOG 5"/>
    <property type="match status" value="1"/>
</dbReference>
<keyword evidence="4" id="KW-0238">DNA-binding</keyword>
<organism evidence="7 8">
    <name type="scientific">Strigamia maritima</name>
    <name type="common">European centipede</name>
    <name type="synonym">Geophilus maritimus</name>
    <dbReference type="NCBI Taxonomy" id="126957"/>
    <lineage>
        <taxon>Eukaryota</taxon>
        <taxon>Metazoa</taxon>
        <taxon>Ecdysozoa</taxon>
        <taxon>Arthropoda</taxon>
        <taxon>Myriapoda</taxon>
        <taxon>Chilopoda</taxon>
        <taxon>Pleurostigmophora</taxon>
        <taxon>Geophilomorpha</taxon>
        <taxon>Linotaeniidae</taxon>
        <taxon>Strigamia</taxon>
    </lineage>
</organism>
<dbReference type="SMART" id="SM00534">
    <property type="entry name" value="MUTSac"/>
    <property type="match status" value="1"/>
</dbReference>
<evidence type="ECO:0000256" key="4">
    <source>
        <dbReference type="ARBA" id="ARBA00023125"/>
    </source>
</evidence>
<dbReference type="Pfam" id="PF00488">
    <property type="entry name" value="MutS_V"/>
    <property type="match status" value="1"/>
</dbReference>
<dbReference type="InterPro" id="IPR045076">
    <property type="entry name" value="MutS"/>
</dbReference>
<evidence type="ECO:0000259" key="5">
    <source>
        <dbReference type="SMART" id="SM00533"/>
    </source>
</evidence>
<comment type="similarity">
    <text evidence="1">Belongs to the DNA mismatch repair MutS family.</text>
</comment>
<evidence type="ECO:0008006" key="9">
    <source>
        <dbReference type="Google" id="ProtNLM"/>
    </source>
</evidence>
<keyword evidence="3" id="KW-0067">ATP-binding</keyword>